<dbReference type="EMBL" id="UAUF01000014">
    <property type="protein sequence ID" value="SPZ13437.1"/>
    <property type="molecule type" value="Genomic_DNA"/>
</dbReference>
<sequence>MDIRIEKVQAESTWVVWLNNIPVKFYTEYEADAFAQTLSTRIDALQDVRLTRESLAEAV</sequence>
<evidence type="ECO:0000313" key="4">
    <source>
        <dbReference type="Proteomes" id="UP000250443"/>
    </source>
</evidence>
<dbReference type="Proteomes" id="UP000626180">
    <property type="component" value="Unassembled WGS sequence"/>
</dbReference>
<evidence type="ECO:0000313" key="6">
    <source>
        <dbReference type="Proteomes" id="UP000638986"/>
    </source>
</evidence>
<dbReference type="Proteomes" id="UP000638986">
    <property type="component" value="Unassembled WGS sequence"/>
</dbReference>
<protein>
    <submittedName>
        <fullName evidence="3">Uncharacterized protein</fullName>
    </submittedName>
</protein>
<reference evidence="1 5" key="2">
    <citation type="submission" date="2020-10" db="EMBL/GenBank/DDBJ databases">
        <title>Genome sequences of Pseudomonas isolates.</title>
        <authorList>
            <person name="Wessels L."/>
            <person name="Reich F."/>
            <person name="Hammerl J."/>
        </authorList>
    </citation>
    <scope>NUCLEOTIDE SEQUENCE [LARGE SCALE GENOMIC DNA]</scope>
    <source>
        <strain evidence="1 5">20-MO00624-0</strain>
    </source>
</reference>
<evidence type="ECO:0000313" key="5">
    <source>
        <dbReference type="Proteomes" id="UP000626180"/>
    </source>
</evidence>
<accession>A0A2X2CYT6</accession>
<organism evidence="3 4">
    <name type="scientific">Pseudomonas luteola</name>
    <dbReference type="NCBI Taxonomy" id="47886"/>
    <lineage>
        <taxon>Bacteria</taxon>
        <taxon>Pseudomonadati</taxon>
        <taxon>Pseudomonadota</taxon>
        <taxon>Gammaproteobacteria</taxon>
        <taxon>Pseudomonadales</taxon>
        <taxon>Pseudomonadaceae</taxon>
        <taxon>Pseudomonas</taxon>
    </lineage>
</organism>
<dbReference type="Proteomes" id="UP000250443">
    <property type="component" value="Unassembled WGS sequence"/>
</dbReference>
<dbReference type="RefSeq" id="WP_010798655.1">
    <property type="nucleotide sequence ID" value="NZ_CP069263.1"/>
</dbReference>
<proteinExistence type="predicted"/>
<keyword evidence="5" id="KW-1185">Reference proteome</keyword>
<dbReference type="EMBL" id="JADTXM010000016">
    <property type="protein sequence ID" value="MBH3440996.1"/>
    <property type="molecule type" value="Genomic_DNA"/>
</dbReference>
<evidence type="ECO:0000313" key="3">
    <source>
        <dbReference type="EMBL" id="SPZ13437.1"/>
    </source>
</evidence>
<evidence type="ECO:0000313" key="1">
    <source>
        <dbReference type="EMBL" id="MBF8642892.1"/>
    </source>
</evidence>
<name>A0A2X2CYT6_PSELU</name>
<reference evidence="2 6" key="3">
    <citation type="submission" date="2020-11" db="EMBL/GenBank/DDBJ databases">
        <title>Enhanced detection system for hospital associated transmission using whole genome sequencing surveillance.</title>
        <authorList>
            <person name="Harrison L.H."/>
            <person name="Van Tyne D."/>
            <person name="Marsh J.W."/>
            <person name="Griffith M.P."/>
            <person name="Snyder D.J."/>
            <person name="Cooper V.S."/>
            <person name="Mustapha M."/>
        </authorList>
    </citation>
    <scope>NUCLEOTIDE SEQUENCE [LARGE SCALE GENOMIC DNA]</scope>
    <source>
        <strain evidence="2 6">PSB00013</strain>
    </source>
</reference>
<reference evidence="3 4" key="1">
    <citation type="submission" date="2018-06" db="EMBL/GenBank/DDBJ databases">
        <authorList>
            <consortium name="Pathogen Informatics"/>
            <person name="Doyle S."/>
        </authorList>
    </citation>
    <scope>NUCLEOTIDE SEQUENCE [LARGE SCALE GENOMIC DNA]</scope>
    <source>
        <strain evidence="3 4">NCTC11842</strain>
    </source>
</reference>
<evidence type="ECO:0000313" key="2">
    <source>
        <dbReference type="EMBL" id="MBH3440996.1"/>
    </source>
</evidence>
<dbReference type="AlphaFoldDB" id="A0A2X2CYT6"/>
<dbReference type="EMBL" id="JADMCD010000012">
    <property type="protein sequence ID" value="MBF8642892.1"/>
    <property type="molecule type" value="Genomic_DNA"/>
</dbReference>
<gene>
    <name evidence="2" type="ORF">I5Q09_20135</name>
    <name evidence="1" type="ORF">IRZ65_19680</name>
    <name evidence="3" type="ORF">NCTC11842_05179</name>
</gene>